<dbReference type="EMBL" id="JANEYF010001679">
    <property type="protein sequence ID" value="KAJ8959542.1"/>
    <property type="molecule type" value="Genomic_DNA"/>
</dbReference>
<proteinExistence type="predicted"/>
<gene>
    <name evidence="3" type="ORF">NQ314_006279</name>
</gene>
<keyword evidence="4" id="KW-1185">Reference proteome</keyword>
<dbReference type="InterPro" id="IPR001660">
    <property type="entry name" value="SAM"/>
</dbReference>
<feature type="domain" description="SAM" evidence="2">
    <location>
        <begin position="81"/>
        <end position="136"/>
    </location>
</feature>
<evidence type="ECO:0000313" key="3">
    <source>
        <dbReference type="EMBL" id="KAJ8959542.1"/>
    </source>
</evidence>
<feature type="compositionally biased region" description="Low complexity" evidence="1">
    <location>
        <begin position="10"/>
        <end position="25"/>
    </location>
</feature>
<dbReference type="Proteomes" id="UP001162156">
    <property type="component" value="Unassembled WGS sequence"/>
</dbReference>
<dbReference type="InterPro" id="IPR013761">
    <property type="entry name" value="SAM/pointed_sf"/>
</dbReference>
<accession>A0AAV8Z634</accession>
<protein>
    <recommendedName>
        <fullName evidence="2">SAM domain-containing protein</fullName>
    </recommendedName>
</protein>
<dbReference type="PROSITE" id="PS50105">
    <property type="entry name" value="SAM_DOMAIN"/>
    <property type="match status" value="1"/>
</dbReference>
<feature type="region of interest" description="Disordered" evidence="1">
    <location>
        <begin position="1"/>
        <end position="34"/>
    </location>
</feature>
<comment type="caution">
    <text evidence="3">The sequence shown here is derived from an EMBL/GenBank/DDBJ whole genome shotgun (WGS) entry which is preliminary data.</text>
</comment>
<organism evidence="3 4">
    <name type="scientific">Rhamnusium bicolor</name>
    <dbReference type="NCBI Taxonomy" id="1586634"/>
    <lineage>
        <taxon>Eukaryota</taxon>
        <taxon>Metazoa</taxon>
        <taxon>Ecdysozoa</taxon>
        <taxon>Arthropoda</taxon>
        <taxon>Hexapoda</taxon>
        <taxon>Insecta</taxon>
        <taxon>Pterygota</taxon>
        <taxon>Neoptera</taxon>
        <taxon>Endopterygota</taxon>
        <taxon>Coleoptera</taxon>
        <taxon>Polyphaga</taxon>
        <taxon>Cucujiformia</taxon>
        <taxon>Chrysomeloidea</taxon>
        <taxon>Cerambycidae</taxon>
        <taxon>Lepturinae</taxon>
        <taxon>Rhagiini</taxon>
        <taxon>Rhamnusium</taxon>
    </lineage>
</organism>
<dbReference type="Gene3D" id="1.10.150.50">
    <property type="entry name" value="Transcription Factor, Ets-1"/>
    <property type="match status" value="1"/>
</dbReference>
<evidence type="ECO:0000256" key="1">
    <source>
        <dbReference type="SAM" id="MobiDB-lite"/>
    </source>
</evidence>
<dbReference type="SUPFAM" id="SSF47769">
    <property type="entry name" value="SAM/Pointed domain"/>
    <property type="match status" value="1"/>
</dbReference>
<dbReference type="AlphaFoldDB" id="A0AAV8Z634"/>
<evidence type="ECO:0000313" key="4">
    <source>
        <dbReference type="Proteomes" id="UP001162156"/>
    </source>
</evidence>
<name>A0AAV8Z634_9CUCU</name>
<dbReference type="CDD" id="cd09524">
    <property type="entry name" value="SAM_tankyrase1_2"/>
    <property type="match status" value="1"/>
</dbReference>
<dbReference type="Pfam" id="PF07647">
    <property type="entry name" value="SAM_2"/>
    <property type="match status" value="1"/>
</dbReference>
<reference evidence="3" key="1">
    <citation type="journal article" date="2023" name="Insect Mol. Biol.">
        <title>Genome sequencing provides insights into the evolution of gene families encoding plant cell wall-degrading enzymes in longhorned beetles.</title>
        <authorList>
            <person name="Shin N.R."/>
            <person name="Okamura Y."/>
            <person name="Kirsch R."/>
            <person name="Pauchet Y."/>
        </authorList>
    </citation>
    <scope>NUCLEOTIDE SEQUENCE</scope>
    <source>
        <strain evidence="3">RBIC_L_NR</strain>
    </source>
</reference>
<sequence>MASQQGVPTASAPSSRPPSIALSHTPSPPLPTTVNTETVIMPSGAAVQLLVPVGSRTSVSMGVAEGCCSSVKMEGGDSEVGNICSIANFLASLNLEHLLDIFEREQITLDILAEMSHEDLKQIGISAYGFRHKLIKGTVSYCGVLELLVIHKKMSNSFDLDIINLSLFSLSY</sequence>
<evidence type="ECO:0000259" key="2">
    <source>
        <dbReference type="PROSITE" id="PS50105"/>
    </source>
</evidence>
<dbReference type="SMART" id="SM00454">
    <property type="entry name" value="SAM"/>
    <property type="match status" value="1"/>
</dbReference>